<protein>
    <recommendedName>
        <fullName evidence="2">HMA domain-containing protein</fullName>
    </recommendedName>
</protein>
<dbReference type="Pfam" id="PF00403">
    <property type="entry name" value="HMA"/>
    <property type="match status" value="1"/>
</dbReference>
<dbReference type="InterPro" id="IPR006121">
    <property type="entry name" value="HMA_dom"/>
</dbReference>
<dbReference type="AlphaFoldDB" id="A0A8T3BFR5"/>
<dbReference type="Proteomes" id="UP000829196">
    <property type="component" value="Unassembled WGS sequence"/>
</dbReference>
<keyword evidence="1" id="KW-0479">Metal-binding</keyword>
<name>A0A8T3BFR5_DENNO</name>
<proteinExistence type="predicted"/>
<dbReference type="SMR" id="A0A8T3BFR5"/>
<dbReference type="PROSITE" id="PS50846">
    <property type="entry name" value="HMA_2"/>
    <property type="match status" value="1"/>
</dbReference>
<evidence type="ECO:0000259" key="2">
    <source>
        <dbReference type="PROSITE" id="PS50846"/>
    </source>
</evidence>
<comment type="caution">
    <text evidence="3">The sequence shown here is derived from an EMBL/GenBank/DDBJ whole genome shotgun (WGS) entry which is preliminary data.</text>
</comment>
<sequence>MLLRGKRKRAIAGGQVFVVASMAIEKKGRKKKLIVELKVYMHCKGCESLVFMTLEKLKGVEEVKVDMDGHKAIVIGRIKPEKILKKLRKKTGKKAEILTLKEILKNKQKENYPKNEELNDVRKDKVVVFEDLSKNNYDVYFGMFSDDNPNSCLIM</sequence>
<gene>
    <name evidence="3" type="ORF">KFK09_011859</name>
</gene>
<dbReference type="Gene3D" id="3.30.70.100">
    <property type="match status" value="1"/>
</dbReference>
<dbReference type="SUPFAM" id="SSF55008">
    <property type="entry name" value="HMA, heavy metal-associated domain"/>
    <property type="match status" value="1"/>
</dbReference>
<organism evidence="3 4">
    <name type="scientific">Dendrobium nobile</name>
    <name type="common">Orchid</name>
    <dbReference type="NCBI Taxonomy" id="94219"/>
    <lineage>
        <taxon>Eukaryota</taxon>
        <taxon>Viridiplantae</taxon>
        <taxon>Streptophyta</taxon>
        <taxon>Embryophyta</taxon>
        <taxon>Tracheophyta</taxon>
        <taxon>Spermatophyta</taxon>
        <taxon>Magnoliopsida</taxon>
        <taxon>Liliopsida</taxon>
        <taxon>Asparagales</taxon>
        <taxon>Orchidaceae</taxon>
        <taxon>Epidendroideae</taxon>
        <taxon>Malaxideae</taxon>
        <taxon>Dendrobiinae</taxon>
        <taxon>Dendrobium</taxon>
    </lineage>
</organism>
<evidence type="ECO:0000313" key="3">
    <source>
        <dbReference type="EMBL" id="KAI0511234.1"/>
    </source>
</evidence>
<feature type="domain" description="HMA" evidence="2">
    <location>
        <begin position="32"/>
        <end position="96"/>
    </location>
</feature>
<dbReference type="InterPro" id="IPR036163">
    <property type="entry name" value="HMA_dom_sf"/>
</dbReference>
<dbReference type="PANTHER" id="PTHR22814:SF311">
    <property type="entry name" value="OS04G0502000 PROTEIN"/>
    <property type="match status" value="1"/>
</dbReference>
<reference evidence="3" key="1">
    <citation type="journal article" date="2022" name="Front. Genet.">
        <title>Chromosome-Scale Assembly of the Dendrobium nobile Genome Provides Insights Into the Molecular Mechanism of the Biosynthesis of the Medicinal Active Ingredient of Dendrobium.</title>
        <authorList>
            <person name="Xu Q."/>
            <person name="Niu S.-C."/>
            <person name="Li K.-L."/>
            <person name="Zheng P.-J."/>
            <person name="Zhang X.-J."/>
            <person name="Jia Y."/>
            <person name="Liu Y."/>
            <person name="Niu Y.-X."/>
            <person name="Yu L.-H."/>
            <person name="Chen D.-F."/>
            <person name="Zhang G.-Q."/>
        </authorList>
    </citation>
    <scope>NUCLEOTIDE SEQUENCE</scope>
    <source>
        <tissue evidence="3">Leaf</tissue>
    </source>
</reference>
<accession>A0A8T3BFR5</accession>
<dbReference type="PANTHER" id="PTHR22814">
    <property type="entry name" value="COPPER TRANSPORT PROTEIN ATOX1-RELATED"/>
    <property type="match status" value="1"/>
</dbReference>
<dbReference type="CDD" id="cd00371">
    <property type="entry name" value="HMA"/>
    <property type="match status" value="1"/>
</dbReference>
<evidence type="ECO:0000313" key="4">
    <source>
        <dbReference type="Proteomes" id="UP000829196"/>
    </source>
</evidence>
<dbReference type="EMBL" id="JAGYWB010000009">
    <property type="protein sequence ID" value="KAI0511234.1"/>
    <property type="molecule type" value="Genomic_DNA"/>
</dbReference>
<dbReference type="GO" id="GO:0046872">
    <property type="term" value="F:metal ion binding"/>
    <property type="evidence" value="ECO:0007669"/>
    <property type="project" value="UniProtKB-KW"/>
</dbReference>
<dbReference type="OrthoDB" id="1927097at2759"/>
<keyword evidence="4" id="KW-1185">Reference proteome</keyword>
<evidence type="ECO:0000256" key="1">
    <source>
        <dbReference type="ARBA" id="ARBA00022723"/>
    </source>
</evidence>